<keyword evidence="4 5" id="KW-0560">Oxidoreductase</keyword>
<comment type="catalytic activity">
    <reaction evidence="5">
        <text>L-methionyl-[protein] + a quinone + H2O = L-methionyl-(R)-S-oxide-[protein] + a quinol</text>
        <dbReference type="Rhea" id="RHEA:51296"/>
        <dbReference type="Rhea" id="RHEA-COMP:12313"/>
        <dbReference type="Rhea" id="RHEA-COMP:12314"/>
        <dbReference type="ChEBI" id="CHEBI:15377"/>
        <dbReference type="ChEBI" id="CHEBI:16044"/>
        <dbReference type="ChEBI" id="CHEBI:24646"/>
        <dbReference type="ChEBI" id="CHEBI:45764"/>
        <dbReference type="ChEBI" id="CHEBI:132124"/>
    </reaction>
</comment>
<evidence type="ECO:0000256" key="2">
    <source>
        <dbReference type="ARBA" id="ARBA00022723"/>
    </source>
</evidence>
<keyword evidence="2 5" id="KW-0479">Metal-binding</keyword>
<dbReference type="InterPro" id="IPR006311">
    <property type="entry name" value="TAT_signal"/>
</dbReference>
<sequence>MLIKSPRSSDCKASEITPESLYLSRRTVLGASLAGLALGALPRAGLSAEASRYADATPGAAPAWFTDKLASARWQAVTVRGEAITPFKDATHYNNFYEFGPDKGDPAANAGALKTEPWSLVVDGEVAKPGRYALEDFVKPYQLEERIYRLRCVEAWSMVIPWLGFPLAQVLKQVEPTSKARYVRFETLQDPQSMPGQRSGFALIDWPYVEGLRLDEAMNPLAILAVGMYGRELANQNGAPLRLVVPWKYGFKSIKSIVRMSLVAEQPSTTWESLAPTEYGFYANVNPTVDHPRWSQARERRLPSGLFSPNVRDTLMFNGYADEVASLYTGLDLRKNY</sequence>
<feature type="binding site" evidence="5">
    <location>
        <position position="187"/>
    </location>
    <ligand>
        <name>Mo-molybdopterin</name>
        <dbReference type="ChEBI" id="CHEBI:71302"/>
    </ligand>
</feature>
<dbReference type="GO" id="GO:0016672">
    <property type="term" value="F:oxidoreductase activity, acting on a sulfur group of donors, quinone or similar compound as acceptor"/>
    <property type="evidence" value="ECO:0007669"/>
    <property type="project" value="UniProtKB-UniRule"/>
</dbReference>
<gene>
    <name evidence="7" type="primary">yedY</name>
    <name evidence="5" type="synonym">msrP</name>
    <name evidence="7" type="ORF">IEC33019_4525</name>
</gene>
<evidence type="ECO:0000256" key="1">
    <source>
        <dbReference type="ARBA" id="ARBA00022505"/>
    </source>
</evidence>
<dbReference type="HAMAP" id="MF_01206">
    <property type="entry name" value="MsrP"/>
    <property type="match status" value="1"/>
</dbReference>
<evidence type="ECO:0000259" key="6">
    <source>
        <dbReference type="Pfam" id="PF00174"/>
    </source>
</evidence>
<reference evidence="7" key="1">
    <citation type="submission" date="2016-07" db="EMBL/GenBank/DDBJ databases">
        <title>New class B carbapenemase carried by novel plasmid in Pseudomonas putida enviromental strain in eastern Amazonia.</title>
        <authorList>
            <person name="Souza C.O."/>
            <person name="Lima K.V."/>
            <person name="Brasiliense D.M."/>
            <person name="Perez-Chaparro P.J."/>
            <person name="Mamizuka E.M."/>
            <person name="Lima M.O."/>
            <person name="Lima L.N."/>
            <person name="McCulloch J.A."/>
        </authorList>
    </citation>
    <scope>NUCLEOTIDE SEQUENCE [LARGE SCALE GENOMIC DNA]</scope>
    <source>
        <strain evidence="7">IEC33019</strain>
    </source>
</reference>
<dbReference type="Pfam" id="PF00174">
    <property type="entry name" value="Oxidored_molyb"/>
    <property type="match status" value="1"/>
</dbReference>
<dbReference type="EMBL" id="CP016634">
    <property type="protein sequence ID" value="ANY90025.1"/>
    <property type="molecule type" value="Genomic_DNA"/>
</dbReference>
<feature type="domain" description="Oxidoreductase molybdopterin-binding" evidence="6">
    <location>
        <begin position="114"/>
        <end position="271"/>
    </location>
</feature>
<feature type="binding site" evidence="5">
    <location>
        <position position="94"/>
    </location>
    <ligand>
        <name>Mo-molybdopterin</name>
        <dbReference type="ChEBI" id="CHEBI:71302"/>
    </ligand>
</feature>
<dbReference type="PANTHER" id="PTHR43032">
    <property type="entry name" value="PROTEIN-METHIONINE-SULFOXIDE REDUCTASE"/>
    <property type="match status" value="1"/>
</dbReference>
<feature type="binding site" evidence="5">
    <location>
        <begin position="97"/>
        <end position="98"/>
    </location>
    <ligand>
        <name>Mo-molybdopterin</name>
        <dbReference type="ChEBI" id="CHEBI:71302"/>
    </ligand>
</feature>
<keyword evidence="3 5" id="KW-0732">Signal</keyword>
<evidence type="ECO:0000313" key="7">
    <source>
        <dbReference type="EMBL" id="ANY90025.1"/>
    </source>
</evidence>
<dbReference type="EC" id="1.8.5.-" evidence="5"/>
<dbReference type="InterPro" id="IPR022867">
    <property type="entry name" value="MsrP"/>
</dbReference>
<proteinExistence type="inferred from homology"/>
<feature type="binding site" evidence="5">
    <location>
        <begin position="253"/>
        <end position="255"/>
    </location>
    <ligand>
        <name>Mo-molybdopterin</name>
        <dbReference type="ChEBI" id="CHEBI:71302"/>
    </ligand>
</feature>
<organism evidence="7">
    <name type="scientific">Pseudomonas putida</name>
    <name type="common">Arthrobacter siderocapsulatus</name>
    <dbReference type="NCBI Taxonomy" id="303"/>
    <lineage>
        <taxon>Bacteria</taxon>
        <taxon>Pseudomonadati</taxon>
        <taxon>Pseudomonadota</taxon>
        <taxon>Gammaproteobacteria</taxon>
        <taxon>Pseudomonadales</taxon>
        <taxon>Pseudomonadaceae</taxon>
        <taxon>Pseudomonas</taxon>
    </lineage>
</organism>
<dbReference type="GO" id="GO:0046872">
    <property type="term" value="F:metal ion binding"/>
    <property type="evidence" value="ECO:0007669"/>
    <property type="project" value="UniProtKB-KW"/>
</dbReference>
<comment type="similarity">
    <text evidence="5">Belongs to the MsrP family.</text>
</comment>
<dbReference type="PROSITE" id="PS51318">
    <property type="entry name" value="TAT"/>
    <property type="match status" value="1"/>
</dbReference>
<feature type="binding site" evidence="5">
    <location>
        <position position="152"/>
    </location>
    <ligand>
        <name>Mo-molybdopterin</name>
        <dbReference type="ChEBI" id="CHEBI:71302"/>
    </ligand>
    <ligandPart>
        <name>Mo</name>
        <dbReference type="ChEBI" id="CHEBI:28685"/>
    </ligandPart>
</feature>
<evidence type="ECO:0000256" key="5">
    <source>
        <dbReference type="HAMAP-Rule" id="MF_01206"/>
    </source>
</evidence>
<dbReference type="SUPFAM" id="SSF56524">
    <property type="entry name" value="Oxidoreductase molybdopterin-binding domain"/>
    <property type="match status" value="1"/>
</dbReference>
<comment type="PTM">
    <text evidence="5">Predicted to be exported by the Tat system. The position of the signal peptide cleavage has not been experimentally proven.</text>
</comment>
<dbReference type="NCBIfam" id="NF003767">
    <property type="entry name" value="PRK05363.1"/>
    <property type="match status" value="1"/>
</dbReference>
<dbReference type="PANTHER" id="PTHR43032:SF3">
    <property type="entry name" value="PROTEIN-METHIONINE-SULFOXIDE REDUCTASE CATALYTIC SUBUNIT MSRP"/>
    <property type="match status" value="1"/>
</dbReference>
<evidence type="ECO:0000256" key="3">
    <source>
        <dbReference type="ARBA" id="ARBA00022729"/>
    </source>
</evidence>
<dbReference type="GO" id="GO:0043546">
    <property type="term" value="F:molybdopterin cofactor binding"/>
    <property type="evidence" value="ECO:0007669"/>
    <property type="project" value="UniProtKB-UniRule"/>
</dbReference>
<dbReference type="InterPro" id="IPR000572">
    <property type="entry name" value="OxRdtase_Mopterin-bd_dom"/>
</dbReference>
<comment type="subunit">
    <text evidence="5">Heterodimer of a catalytic subunit (MsrP) and a heme-binding subunit (MsrQ).</text>
</comment>
<evidence type="ECO:0000256" key="4">
    <source>
        <dbReference type="ARBA" id="ARBA00023002"/>
    </source>
</evidence>
<dbReference type="InterPro" id="IPR036374">
    <property type="entry name" value="OxRdtase_Mopterin-bd_sf"/>
</dbReference>
<feature type="binding site" evidence="5">
    <location>
        <position position="237"/>
    </location>
    <ligand>
        <name>Mo-molybdopterin</name>
        <dbReference type="ChEBI" id="CHEBI:71302"/>
    </ligand>
</feature>
<keyword evidence="1 5" id="KW-0500">Molybdenum</keyword>
<dbReference type="AlphaFoldDB" id="A0A1B2FCT8"/>
<protein>
    <recommendedName>
        <fullName evidence="5">Protein-methionine-sulfoxide reductase catalytic subunit MsrP</fullName>
        <ecNumber evidence="5">1.8.5.-</ecNumber>
    </recommendedName>
</protein>
<dbReference type="GO" id="GO:0030091">
    <property type="term" value="P:protein repair"/>
    <property type="evidence" value="ECO:0007669"/>
    <property type="project" value="UniProtKB-UniRule"/>
</dbReference>
<comment type="function">
    <text evidence="5">Part of the MsrPQ system that repairs oxidized periplasmic proteins containing methionine sulfoxide residues (Met-O), using respiratory chain electrons. Thus protects these proteins from oxidative-stress damage caused by reactive species of oxygen and chlorine generated by the host defense mechanisms. MsrPQ is essential for the maintenance of envelope integrity under bleach stress, rescuing a wide series of structurally unrelated periplasmic proteins from methionine oxidation. The catalytic subunit MsrP is non-stereospecific, being able to reduce both (R-) and (S-) diastereoisomers of methionine sulfoxide.</text>
</comment>
<comment type="cofactor">
    <cofactor evidence="5">
        <name>Mo-molybdopterin</name>
        <dbReference type="ChEBI" id="CHEBI:71302"/>
    </cofactor>
    <text evidence="5">Binds 1 Mo-molybdopterin (Mo-MPT) cofactor per subunit.</text>
</comment>
<name>A0A1B2FCT8_PSEPU</name>
<accession>A0A1B2FCT8</accession>
<comment type="catalytic activity">
    <reaction evidence="5">
        <text>L-methionyl-[protein] + a quinone + H2O = L-methionyl-(S)-S-oxide-[protein] + a quinol</text>
        <dbReference type="Rhea" id="RHEA:51292"/>
        <dbReference type="Rhea" id="RHEA-COMP:12313"/>
        <dbReference type="Rhea" id="RHEA-COMP:12315"/>
        <dbReference type="ChEBI" id="CHEBI:15377"/>
        <dbReference type="ChEBI" id="CHEBI:16044"/>
        <dbReference type="ChEBI" id="CHEBI:24646"/>
        <dbReference type="ChEBI" id="CHEBI:44120"/>
        <dbReference type="ChEBI" id="CHEBI:132124"/>
    </reaction>
</comment>
<dbReference type="RefSeq" id="WP_070092276.1">
    <property type="nucleotide sequence ID" value="NZ_CP016634.1"/>
</dbReference>
<dbReference type="Gene3D" id="3.90.420.10">
    <property type="entry name" value="Oxidoreductase, molybdopterin-binding domain"/>
    <property type="match status" value="1"/>
</dbReference>
<feature type="binding site" evidence="5">
    <location>
        <position position="242"/>
    </location>
    <ligand>
        <name>Mo-molybdopterin</name>
        <dbReference type="ChEBI" id="CHEBI:71302"/>
    </ligand>
</feature>